<keyword evidence="2" id="KW-1185">Reference proteome</keyword>
<evidence type="ECO:0000313" key="2">
    <source>
        <dbReference type="Proteomes" id="UP000243255"/>
    </source>
</evidence>
<organism evidence="1 2">
    <name type="scientific">Asaccharospora irregularis DSM 2635</name>
    <dbReference type="NCBI Taxonomy" id="1121321"/>
    <lineage>
        <taxon>Bacteria</taxon>
        <taxon>Bacillati</taxon>
        <taxon>Bacillota</taxon>
        <taxon>Clostridia</taxon>
        <taxon>Peptostreptococcales</taxon>
        <taxon>Peptostreptococcaceae</taxon>
        <taxon>Asaccharospora</taxon>
    </lineage>
</organism>
<protein>
    <recommendedName>
        <fullName evidence="3">PIN domain-containing protein</fullName>
    </recommendedName>
</protein>
<evidence type="ECO:0008006" key="3">
    <source>
        <dbReference type="Google" id="ProtNLM"/>
    </source>
</evidence>
<dbReference type="OrthoDB" id="2081792at2"/>
<name>A0A1M5JKP7_9FIRM</name>
<proteinExistence type="predicted"/>
<accession>A0A1M5JKP7</accession>
<gene>
    <name evidence="1" type="ORF">SAMN04488530_101187</name>
</gene>
<sequence>MKLKQMIIDVDICIKIGASSKYRYIEKLFPSIAEKIYIHKSVYDEIMMPASAKEQVDTLIKCGALELIDEYRLGSIEKKVYDAAFESLASVMINPNKPKKNAGEVSSLAMAKAKSITYFGTDEKDLQTIIDEKLNTGIDNIYCIRIVDIIEMVRDGKLEGLIRKEAKALWKLSGKSTEWFDKEIWPL</sequence>
<reference evidence="2" key="1">
    <citation type="submission" date="2016-11" db="EMBL/GenBank/DDBJ databases">
        <authorList>
            <person name="Varghese N."/>
            <person name="Submissions S."/>
        </authorList>
    </citation>
    <scope>NUCLEOTIDE SEQUENCE [LARGE SCALE GENOMIC DNA]</scope>
    <source>
        <strain evidence="2">DSM 2635</strain>
    </source>
</reference>
<dbReference type="STRING" id="1121321.SAMN04488530_101187"/>
<dbReference type="AlphaFoldDB" id="A0A1M5JKP7"/>
<dbReference type="RefSeq" id="WP_073123313.1">
    <property type="nucleotide sequence ID" value="NZ_BAABCH010000027.1"/>
</dbReference>
<dbReference type="EMBL" id="FQWX01000001">
    <property type="protein sequence ID" value="SHG40985.1"/>
    <property type="molecule type" value="Genomic_DNA"/>
</dbReference>
<dbReference type="Proteomes" id="UP000243255">
    <property type="component" value="Unassembled WGS sequence"/>
</dbReference>
<evidence type="ECO:0000313" key="1">
    <source>
        <dbReference type="EMBL" id="SHG40985.1"/>
    </source>
</evidence>